<dbReference type="SUPFAM" id="SSF55424">
    <property type="entry name" value="FAD/NAD-linked reductases, dimerisation (C-terminal) domain"/>
    <property type="match status" value="1"/>
</dbReference>
<keyword evidence="6" id="KW-0274">FAD</keyword>
<dbReference type="GO" id="GO:0006915">
    <property type="term" value="P:apoptotic process"/>
    <property type="evidence" value="ECO:0007669"/>
    <property type="project" value="UniProtKB-KW"/>
</dbReference>
<evidence type="ECO:0000256" key="2">
    <source>
        <dbReference type="ARBA" id="ARBA00004173"/>
    </source>
</evidence>
<evidence type="ECO:0000313" key="14">
    <source>
        <dbReference type="EMBL" id="KAJ3260116.1"/>
    </source>
</evidence>
<dbReference type="GO" id="GO:0005739">
    <property type="term" value="C:mitochondrion"/>
    <property type="evidence" value="ECO:0007669"/>
    <property type="project" value="UniProtKB-SubCell"/>
</dbReference>
<keyword evidence="15" id="KW-1185">Reference proteome</keyword>
<dbReference type="EMBL" id="JADGKB010000013">
    <property type="protein sequence ID" value="KAJ3260116.1"/>
    <property type="molecule type" value="Genomic_DNA"/>
</dbReference>
<dbReference type="AlphaFoldDB" id="A0AAD5UJV1"/>
<evidence type="ECO:0000256" key="7">
    <source>
        <dbReference type="ARBA" id="ARBA00022946"/>
    </source>
</evidence>
<dbReference type="PRINTS" id="PR00368">
    <property type="entry name" value="FADPNR"/>
</dbReference>
<evidence type="ECO:0000256" key="6">
    <source>
        <dbReference type="ARBA" id="ARBA00022827"/>
    </source>
</evidence>
<accession>A0AAD5UJV1</accession>
<dbReference type="InterPro" id="IPR036188">
    <property type="entry name" value="FAD/NAD-bd_sf"/>
</dbReference>
<comment type="similarity">
    <text evidence="3">Belongs to the FAD-dependent oxidoreductase family.</text>
</comment>
<dbReference type="Pfam" id="PF07992">
    <property type="entry name" value="Pyr_redox_2"/>
    <property type="match status" value="1"/>
</dbReference>
<keyword evidence="4" id="KW-0285">Flavoprotein</keyword>
<feature type="domain" description="Mitochondrial apoptosis-inducing factor C-terminal" evidence="13">
    <location>
        <begin position="373"/>
        <end position="420"/>
    </location>
</feature>
<keyword evidence="7" id="KW-0809">Transit peptide</keyword>
<comment type="cofactor">
    <cofactor evidence="1">
        <name>FAD</name>
        <dbReference type="ChEBI" id="CHEBI:57692"/>
    </cofactor>
</comment>
<dbReference type="PANTHER" id="PTHR43557">
    <property type="entry name" value="APOPTOSIS-INDUCING FACTOR 1"/>
    <property type="match status" value="1"/>
</dbReference>
<dbReference type="GO" id="GO:0071949">
    <property type="term" value="F:FAD binding"/>
    <property type="evidence" value="ECO:0007669"/>
    <property type="project" value="TreeGrafter"/>
</dbReference>
<dbReference type="GO" id="GO:0046983">
    <property type="term" value="F:protein dimerization activity"/>
    <property type="evidence" value="ECO:0007669"/>
    <property type="project" value="InterPro"/>
</dbReference>
<dbReference type="Proteomes" id="UP001210925">
    <property type="component" value="Unassembled WGS sequence"/>
</dbReference>
<keyword evidence="10" id="KW-0496">Mitochondrion</keyword>
<evidence type="ECO:0000313" key="15">
    <source>
        <dbReference type="Proteomes" id="UP001210925"/>
    </source>
</evidence>
<comment type="caution">
    <text evidence="14">The sequence shown here is derived from an EMBL/GenBank/DDBJ whole genome shotgun (WGS) entry which is preliminary data.</text>
</comment>
<evidence type="ECO:0000259" key="13">
    <source>
        <dbReference type="Pfam" id="PF14721"/>
    </source>
</evidence>
<comment type="catalytic activity">
    <reaction evidence="11">
        <text>A + NADH + H(+) = AH2 + NAD(+)</text>
        <dbReference type="Rhea" id="RHEA:11356"/>
        <dbReference type="ChEBI" id="CHEBI:13193"/>
        <dbReference type="ChEBI" id="CHEBI:15378"/>
        <dbReference type="ChEBI" id="CHEBI:17499"/>
        <dbReference type="ChEBI" id="CHEBI:57540"/>
        <dbReference type="ChEBI" id="CHEBI:57945"/>
    </reaction>
</comment>
<evidence type="ECO:0000256" key="10">
    <source>
        <dbReference type="ARBA" id="ARBA00023128"/>
    </source>
</evidence>
<name>A0AAD5UJV1_9FUNG</name>
<keyword evidence="9" id="KW-0520">NAD</keyword>
<evidence type="ECO:0000256" key="8">
    <source>
        <dbReference type="ARBA" id="ARBA00023002"/>
    </source>
</evidence>
<evidence type="ECO:0000259" key="12">
    <source>
        <dbReference type="Pfam" id="PF07992"/>
    </source>
</evidence>
<proteinExistence type="inferred from homology"/>
<dbReference type="PANTHER" id="PTHR43557:SF4">
    <property type="entry name" value="APOPTOSIS-INDUCING FACTOR 1, MITOCHONDRIAL"/>
    <property type="match status" value="1"/>
</dbReference>
<dbReference type="Pfam" id="PF14721">
    <property type="entry name" value="AIF_C"/>
    <property type="match status" value="2"/>
</dbReference>
<evidence type="ECO:0000256" key="5">
    <source>
        <dbReference type="ARBA" id="ARBA00022703"/>
    </source>
</evidence>
<dbReference type="GO" id="GO:0033108">
    <property type="term" value="P:mitochondrial respiratory chain complex assembly"/>
    <property type="evidence" value="ECO:0007669"/>
    <property type="project" value="TreeGrafter"/>
</dbReference>
<keyword evidence="8" id="KW-0560">Oxidoreductase</keyword>
<dbReference type="GO" id="GO:0016174">
    <property type="term" value="F:NAD(P)H oxidase H2O2-forming activity"/>
    <property type="evidence" value="ECO:0007669"/>
    <property type="project" value="TreeGrafter"/>
</dbReference>
<dbReference type="InterPro" id="IPR050446">
    <property type="entry name" value="FAD-oxidoreductase/Apoptosis"/>
</dbReference>
<evidence type="ECO:0000256" key="4">
    <source>
        <dbReference type="ARBA" id="ARBA00022630"/>
    </source>
</evidence>
<keyword evidence="5" id="KW-0053">Apoptosis</keyword>
<sequence>MLNPSLENPKKPQDEKYEIPKELEVKEKVDRIPGVPYIDYVLVGGGTATYNAMLAIREQDPKAQILIISEEDQAPYQRPPLSKELWTRGASAKELSFIDWQNKRTSLYYTPKHSFTLIHPNENLNDKLVASQKVYLYNTTVSKLDPVRHTVTTPNGEIQYKKVLVATGGAPRKPNFLQNIPEAVKEKVSTFRTVEDFQKLEKISKKAKTVVVVGGGFLGSELSAALGMNATKNQKIIQVFPEVGNMGLLLPTYLTKWTTNKLQEIGVIVEPETEVQSFNHNPETSKVVVEIKGKEPIEADHVIVAAGLQPNTTIAKNSGLEIDPKYGGILVNAELEARSDVFVAGDVCSYHDVVLGRRRVEHYDHAVMSGRTAGLNMTGQKKPYDYQSMFWSNIGPKVSFEAVGILDKELPTVSVWSKDGGEQHGQGAVYYLRNSVVVGVLLWNLHGKIDQAREILAKQDKVKDPNLLAKVIDVHQ</sequence>
<dbReference type="PRINTS" id="PR00411">
    <property type="entry name" value="PNDRDTASEI"/>
</dbReference>
<dbReference type="Gene3D" id="3.50.50.60">
    <property type="entry name" value="FAD/NAD(P)-binding domain"/>
    <property type="match status" value="2"/>
</dbReference>
<evidence type="ECO:0000256" key="11">
    <source>
        <dbReference type="ARBA" id="ARBA00047786"/>
    </source>
</evidence>
<feature type="domain" description="FAD/NAD(P)-binding" evidence="12">
    <location>
        <begin position="39"/>
        <end position="370"/>
    </location>
</feature>
<reference evidence="14" key="1">
    <citation type="submission" date="2020-05" db="EMBL/GenBank/DDBJ databases">
        <title>Phylogenomic resolution of chytrid fungi.</title>
        <authorList>
            <person name="Stajich J.E."/>
            <person name="Amses K."/>
            <person name="Simmons R."/>
            <person name="Seto K."/>
            <person name="Myers J."/>
            <person name="Bonds A."/>
            <person name="Quandt C.A."/>
            <person name="Barry K."/>
            <person name="Liu P."/>
            <person name="Grigoriev I."/>
            <person name="Longcore J.E."/>
            <person name="James T.Y."/>
        </authorList>
    </citation>
    <scope>NUCLEOTIDE SEQUENCE</scope>
    <source>
        <strain evidence="14">PLAUS21</strain>
    </source>
</reference>
<gene>
    <name evidence="14" type="primary">AIFM1</name>
    <name evidence="14" type="ORF">HK103_001192</name>
</gene>
<evidence type="ECO:0000256" key="9">
    <source>
        <dbReference type="ARBA" id="ARBA00023027"/>
    </source>
</evidence>
<evidence type="ECO:0000256" key="3">
    <source>
        <dbReference type="ARBA" id="ARBA00006442"/>
    </source>
</evidence>
<feature type="domain" description="Mitochondrial apoptosis-inducing factor C-terminal" evidence="13">
    <location>
        <begin position="421"/>
        <end position="457"/>
    </location>
</feature>
<organism evidence="14 15">
    <name type="scientific">Boothiomyces macroporosus</name>
    <dbReference type="NCBI Taxonomy" id="261099"/>
    <lineage>
        <taxon>Eukaryota</taxon>
        <taxon>Fungi</taxon>
        <taxon>Fungi incertae sedis</taxon>
        <taxon>Chytridiomycota</taxon>
        <taxon>Chytridiomycota incertae sedis</taxon>
        <taxon>Chytridiomycetes</taxon>
        <taxon>Rhizophydiales</taxon>
        <taxon>Terramycetaceae</taxon>
        <taxon>Boothiomyces</taxon>
    </lineage>
</organism>
<comment type="subcellular location">
    <subcellularLocation>
        <location evidence="2">Mitochondrion</location>
    </subcellularLocation>
</comment>
<dbReference type="SMART" id="SM01353">
    <property type="entry name" value="AIF_C"/>
    <property type="match status" value="1"/>
</dbReference>
<dbReference type="SUPFAM" id="SSF51905">
    <property type="entry name" value="FAD/NAD(P)-binding domain"/>
    <property type="match status" value="1"/>
</dbReference>
<dbReference type="InterPro" id="IPR023753">
    <property type="entry name" value="FAD/NAD-binding_dom"/>
</dbReference>
<evidence type="ECO:0000256" key="1">
    <source>
        <dbReference type="ARBA" id="ARBA00001974"/>
    </source>
</evidence>
<dbReference type="Gene3D" id="3.30.390.30">
    <property type="match status" value="1"/>
</dbReference>
<protein>
    <submittedName>
        <fullName evidence="14">Apoptosis-inducing factor 1, mitochondrial</fullName>
    </submittedName>
</protein>
<dbReference type="InterPro" id="IPR029324">
    <property type="entry name" value="AIF_C"/>
</dbReference>
<dbReference type="InterPro" id="IPR016156">
    <property type="entry name" value="FAD/NAD-linked_Rdtase_dimer_sf"/>
</dbReference>